<proteinExistence type="inferred from homology"/>
<dbReference type="InterPro" id="IPR009003">
    <property type="entry name" value="Peptidase_S1_PA"/>
</dbReference>
<dbReference type="PROSITE" id="PS00135">
    <property type="entry name" value="TRYPSIN_SER"/>
    <property type="match status" value="1"/>
</dbReference>
<dbReference type="InterPro" id="IPR001254">
    <property type="entry name" value="Trypsin_dom"/>
</dbReference>
<organism evidence="13 14">
    <name type="scientific">Ignelater luminosus</name>
    <name type="common">Cucubano</name>
    <name type="synonym">Pyrophorus luminosus</name>
    <dbReference type="NCBI Taxonomy" id="2038154"/>
    <lineage>
        <taxon>Eukaryota</taxon>
        <taxon>Metazoa</taxon>
        <taxon>Ecdysozoa</taxon>
        <taxon>Arthropoda</taxon>
        <taxon>Hexapoda</taxon>
        <taxon>Insecta</taxon>
        <taxon>Pterygota</taxon>
        <taxon>Neoptera</taxon>
        <taxon>Endopterygota</taxon>
        <taxon>Coleoptera</taxon>
        <taxon>Polyphaga</taxon>
        <taxon>Elateriformia</taxon>
        <taxon>Elateroidea</taxon>
        <taxon>Elateridae</taxon>
        <taxon>Agrypninae</taxon>
        <taxon>Pyrophorini</taxon>
        <taxon>Ignelater</taxon>
    </lineage>
</organism>
<evidence type="ECO:0000256" key="4">
    <source>
        <dbReference type="ARBA" id="ARBA00022729"/>
    </source>
</evidence>
<dbReference type="SMART" id="SM00020">
    <property type="entry name" value="Tryp_SPc"/>
    <property type="match status" value="1"/>
</dbReference>
<name>A0A8K0D0F2_IGNLU</name>
<feature type="chain" id="PRO_5035430356" evidence="10">
    <location>
        <begin position="24"/>
        <end position="371"/>
    </location>
</feature>
<evidence type="ECO:0000256" key="8">
    <source>
        <dbReference type="ARBA" id="ARBA00024195"/>
    </source>
</evidence>
<keyword evidence="7" id="KW-1015">Disulfide bond</keyword>
<evidence type="ECO:0000256" key="9">
    <source>
        <dbReference type="RuleBase" id="RU363034"/>
    </source>
</evidence>
<evidence type="ECO:0000256" key="10">
    <source>
        <dbReference type="SAM" id="SignalP"/>
    </source>
</evidence>
<dbReference type="InterPro" id="IPR001314">
    <property type="entry name" value="Peptidase_S1A"/>
</dbReference>
<dbReference type="CDD" id="cd00190">
    <property type="entry name" value="Tryp_SPc"/>
    <property type="match status" value="1"/>
</dbReference>
<accession>A0A8K0D0F2</accession>
<feature type="signal peptide" evidence="10">
    <location>
        <begin position="1"/>
        <end position="23"/>
    </location>
</feature>
<feature type="domain" description="Clip" evidence="12">
    <location>
        <begin position="29"/>
        <end position="76"/>
    </location>
</feature>
<dbReference type="OrthoDB" id="6339452at2759"/>
<evidence type="ECO:0000256" key="7">
    <source>
        <dbReference type="ARBA" id="ARBA00023157"/>
    </source>
</evidence>
<keyword evidence="5 9" id="KW-0378">Hydrolase</keyword>
<dbReference type="Pfam" id="PF00089">
    <property type="entry name" value="Trypsin"/>
    <property type="match status" value="1"/>
</dbReference>
<dbReference type="PROSITE" id="PS50240">
    <property type="entry name" value="TRYPSIN_DOM"/>
    <property type="match status" value="1"/>
</dbReference>
<keyword evidence="14" id="KW-1185">Reference proteome</keyword>
<evidence type="ECO:0000256" key="2">
    <source>
        <dbReference type="ARBA" id="ARBA00022525"/>
    </source>
</evidence>
<feature type="domain" description="Peptidase S1" evidence="11">
    <location>
        <begin position="119"/>
        <end position="368"/>
    </location>
</feature>
<evidence type="ECO:0000256" key="6">
    <source>
        <dbReference type="ARBA" id="ARBA00022825"/>
    </source>
</evidence>
<evidence type="ECO:0000313" key="13">
    <source>
        <dbReference type="EMBL" id="KAF2897065.1"/>
    </source>
</evidence>
<dbReference type="InterPro" id="IPR033116">
    <property type="entry name" value="TRYPSIN_SER"/>
</dbReference>
<keyword evidence="4 10" id="KW-0732">Signal</keyword>
<comment type="caution">
    <text evidence="13">The sequence shown here is derived from an EMBL/GenBank/DDBJ whole genome shotgun (WGS) entry which is preliminary data.</text>
</comment>
<dbReference type="PROSITE" id="PS51888">
    <property type="entry name" value="CLIP"/>
    <property type="match status" value="1"/>
</dbReference>
<dbReference type="GO" id="GO:0006508">
    <property type="term" value="P:proteolysis"/>
    <property type="evidence" value="ECO:0007669"/>
    <property type="project" value="UniProtKB-KW"/>
</dbReference>
<evidence type="ECO:0000313" key="14">
    <source>
        <dbReference type="Proteomes" id="UP000801492"/>
    </source>
</evidence>
<keyword evidence="3 9" id="KW-0645">Protease</keyword>
<evidence type="ECO:0000256" key="3">
    <source>
        <dbReference type="ARBA" id="ARBA00022670"/>
    </source>
</evidence>
<dbReference type="Gene3D" id="2.40.10.10">
    <property type="entry name" value="Trypsin-like serine proteases"/>
    <property type="match status" value="1"/>
</dbReference>
<comment type="similarity">
    <text evidence="8">Belongs to the peptidase S1 family. CLIP subfamily.</text>
</comment>
<dbReference type="PRINTS" id="PR00722">
    <property type="entry name" value="CHYMOTRYPSIN"/>
</dbReference>
<reference evidence="13" key="1">
    <citation type="submission" date="2019-08" db="EMBL/GenBank/DDBJ databases">
        <title>The genome of the North American firefly Photinus pyralis.</title>
        <authorList>
            <consortium name="Photinus pyralis genome working group"/>
            <person name="Fallon T.R."/>
            <person name="Sander Lower S.E."/>
            <person name="Weng J.-K."/>
        </authorList>
    </citation>
    <scope>NUCLEOTIDE SEQUENCE</scope>
    <source>
        <strain evidence="13">TRF0915ILg1</strain>
        <tissue evidence="13">Whole body</tissue>
    </source>
</reference>
<sequence>MKLFITTIVIVSVLCLIISDINGQYLGDRCRIRQGRRTQRGSCAFLRDCPYAIEQVRANFRPKLCGFEGIDAIVCCPRTSSNIDQPPLNLPGTKSRAKCEEYANTQLGNKNNLQFTTTVVGGTPSSSAKEFPHMAALGFGNENDIQWLCGGTLISEKFVLTAAHCLSSREYGQVKFVRVGDLNLKSITDDAQPQTLLAAAVYRHPDYRSPSQYNDIALIELDRPVVFTNYVKPACLQTEFDLPQTAGPIATGWGRLGFTGETSDQLMKVTLGYFNNQQCRSVYASVPERSLPNGIDDNTQICAGGINESKDTCQGDSGGPLQIKNPSNSKQYYVIGVTSFGKGCGIQNIPGVYTRVSNYVPWIESLVWPTD</sequence>
<dbReference type="Proteomes" id="UP000801492">
    <property type="component" value="Unassembled WGS sequence"/>
</dbReference>
<comment type="subcellular location">
    <subcellularLocation>
        <location evidence="1">Secreted</location>
    </subcellularLocation>
</comment>
<protein>
    <submittedName>
        <fullName evidence="13">Uncharacterized protein</fullName>
    </submittedName>
</protein>
<dbReference type="GO" id="GO:0004252">
    <property type="term" value="F:serine-type endopeptidase activity"/>
    <property type="evidence" value="ECO:0007669"/>
    <property type="project" value="InterPro"/>
</dbReference>
<dbReference type="SMART" id="SM00680">
    <property type="entry name" value="CLIP"/>
    <property type="match status" value="1"/>
</dbReference>
<keyword evidence="2" id="KW-0964">Secreted</keyword>
<dbReference type="InterPro" id="IPR018114">
    <property type="entry name" value="TRYPSIN_HIS"/>
</dbReference>
<evidence type="ECO:0000259" key="12">
    <source>
        <dbReference type="PROSITE" id="PS51888"/>
    </source>
</evidence>
<dbReference type="FunFam" id="2.40.10.10:FF:000015">
    <property type="entry name" value="Atrial natriuretic peptide-converting enzyme"/>
    <property type="match status" value="1"/>
</dbReference>
<dbReference type="InterPro" id="IPR022700">
    <property type="entry name" value="CLIP"/>
</dbReference>
<evidence type="ECO:0000256" key="1">
    <source>
        <dbReference type="ARBA" id="ARBA00004613"/>
    </source>
</evidence>
<dbReference type="EMBL" id="VTPC01004489">
    <property type="protein sequence ID" value="KAF2897065.1"/>
    <property type="molecule type" value="Genomic_DNA"/>
</dbReference>
<keyword evidence="6 9" id="KW-0720">Serine protease</keyword>
<dbReference type="SUPFAM" id="SSF50494">
    <property type="entry name" value="Trypsin-like serine proteases"/>
    <property type="match status" value="1"/>
</dbReference>
<dbReference type="PANTHER" id="PTHR24258:SF136">
    <property type="entry name" value="GH06673P-RELATED"/>
    <property type="match status" value="1"/>
</dbReference>
<gene>
    <name evidence="13" type="ORF">ILUMI_09110</name>
</gene>
<evidence type="ECO:0000259" key="11">
    <source>
        <dbReference type="PROSITE" id="PS50240"/>
    </source>
</evidence>
<dbReference type="GO" id="GO:0005576">
    <property type="term" value="C:extracellular region"/>
    <property type="evidence" value="ECO:0007669"/>
    <property type="project" value="UniProtKB-SubCell"/>
</dbReference>
<dbReference type="AlphaFoldDB" id="A0A8K0D0F2"/>
<dbReference type="PROSITE" id="PS00134">
    <property type="entry name" value="TRYPSIN_HIS"/>
    <property type="match status" value="1"/>
</dbReference>
<evidence type="ECO:0000256" key="5">
    <source>
        <dbReference type="ARBA" id="ARBA00022801"/>
    </source>
</evidence>
<dbReference type="InterPro" id="IPR043504">
    <property type="entry name" value="Peptidase_S1_PA_chymotrypsin"/>
</dbReference>
<dbReference type="PANTHER" id="PTHR24258">
    <property type="entry name" value="SERINE PROTEASE-RELATED"/>
    <property type="match status" value="1"/>
</dbReference>